<dbReference type="GO" id="GO:0004540">
    <property type="term" value="F:RNA nuclease activity"/>
    <property type="evidence" value="ECO:0007669"/>
    <property type="project" value="InterPro"/>
</dbReference>
<dbReference type="GO" id="GO:0010468">
    <property type="term" value="P:regulation of gene expression"/>
    <property type="evidence" value="ECO:0007669"/>
    <property type="project" value="InterPro"/>
</dbReference>
<dbReference type="OrthoDB" id="549353at2759"/>
<protein>
    <recommendedName>
        <fullName evidence="1">NYN domain-containing protein</fullName>
    </recommendedName>
</protein>
<dbReference type="InterPro" id="IPR021139">
    <property type="entry name" value="NYN"/>
</dbReference>
<dbReference type="AlphaFoldDB" id="A0A1X6MJS8"/>
<dbReference type="RefSeq" id="XP_024333280.1">
    <property type="nucleotide sequence ID" value="XM_024480038.1"/>
</dbReference>
<evidence type="ECO:0000259" key="1">
    <source>
        <dbReference type="Pfam" id="PF01936"/>
    </source>
</evidence>
<dbReference type="Proteomes" id="UP000194127">
    <property type="component" value="Unassembled WGS sequence"/>
</dbReference>
<dbReference type="CDD" id="cd10910">
    <property type="entry name" value="PIN_limkain_b1_N_like"/>
    <property type="match status" value="1"/>
</dbReference>
<evidence type="ECO:0000313" key="2">
    <source>
        <dbReference type="EMBL" id="OSX56486.1"/>
    </source>
</evidence>
<dbReference type="InterPro" id="IPR024768">
    <property type="entry name" value="Marf1"/>
</dbReference>
<feature type="domain" description="NYN" evidence="1">
    <location>
        <begin position="36"/>
        <end position="169"/>
    </location>
</feature>
<evidence type="ECO:0000313" key="3">
    <source>
        <dbReference type="Proteomes" id="UP000194127"/>
    </source>
</evidence>
<accession>A0A1X6MJS8</accession>
<dbReference type="STRING" id="670580.A0A1X6MJS8"/>
<dbReference type="GO" id="GO:0005777">
    <property type="term" value="C:peroxisome"/>
    <property type="evidence" value="ECO:0007669"/>
    <property type="project" value="InterPro"/>
</dbReference>
<dbReference type="PANTHER" id="PTHR14379:SF3">
    <property type="entry name" value="MEIOSIS REGULATOR AND MRNA STABILITY FACTOR 1"/>
    <property type="match status" value="1"/>
</dbReference>
<keyword evidence="3" id="KW-1185">Reference proteome</keyword>
<proteinExistence type="predicted"/>
<dbReference type="GeneID" id="36324988"/>
<dbReference type="GO" id="GO:1905762">
    <property type="term" value="F:CCR4-NOT complex binding"/>
    <property type="evidence" value="ECO:0007669"/>
    <property type="project" value="TreeGrafter"/>
</dbReference>
<dbReference type="Gene3D" id="3.40.50.1010">
    <property type="entry name" value="5'-nuclease"/>
    <property type="match status" value="1"/>
</dbReference>
<sequence>MPRLLRYIRRLTIPSTTRNAKAGRQTPRTRENSKTVSLFWDMENCGLRLRSKDGFTIEELCRFAEGFGCLKTLNAYLDKSHHATSSSLSAFRSQGFNIIDCPHNGEKNVVDRRMIDDMMAWAARNPAPVTMVLITGDKDYVKAASTLSTRGYIIIIIAPPKAHACLKAAQPAKLLSWRRSFAE</sequence>
<name>A0A1X6MJS8_9APHY</name>
<dbReference type="PANTHER" id="PTHR14379">
    <property type="entry name" value="LIMKAIN B LKAP"/>
    <property type="match status" value="1"/>
</dbReference>
<organism evidence="2 3">
    <name type="scientific">Postia placenta MAD-698-R-SB12</name>
    <dbReference type="NCBI Taxonomy" id="670580"/>
    <lineage>
        <taxon>Eukaryota</taxon>
        <taxon>Fungi</taxon>
        <taxon>Dikarya</taxon>
        <taxon>Basidiomycota</taxon>
        <taxon>Agaricomycotina</taxon>
        <taxon>Agaricomycetes</taxon>
        <taxon>Polyporales</taxon>
        <taxon>Adustoporiaceae</taxon>
        <taxon>Rhodonia</taxon>
    </lineage>
</organism>
<dbReference type="EMBL" id="KZ110613">
    <property type="protein sequence ID" value="OSX56486.1"/>
    <property type="molecule type" value="Genomic_DNA"/>
</dbReference>
<reference evidence="2 3" key="1">
    <citation type="submission" date="2017-04" db="EMBL/GenBank/DDBJ databases">
        <title>Genome Sequence of the Model Brown-Rot Fungus Postia placenta SB12.</title>
        <authorList>
            <consortium name="DOE Joint Genome Institute"/>
            <person name="Gaskell J."/>
            <person name="Kersten P."/>
            <person name="Larrondo L.F."/>
            <person name="Canessa P."/>
            <person name="Martinez D."/>
            <person name="Hibbett D."/>
            <person name="Schmoll M."/>
            <person name="Kubicek C.P."/>
            <person name="Martinez A.T."/>
            <person name="Yadav J."/>
            <person name="Master E."/>
            <person name="Magnuson J.K."/>
            <person name="James T."/>
            <person name="Yaver D."/>
            <person name="Berka R."/>
            <person name="Labutti K."/>
            <person name="Lipzen A."/>
            <person name="Aerts A."/>
            <person name="Barry K."/>
            <person name="Henrissat B."/>
            <person name="Blanchette R."/>
            <person name="Grigoriev I."/>
            <person name="Cullen D."/>
        </authorList>
    </citation>
    <scope>NUCLEOTIDE SEQUENCE [LARGE SCALE GENOMIC DNA]</scope>
    <source>
        <strain evidence="2 3">MAD-698-R-SB12</strain>
    </source>
</reference>
<gene>
    <name evidence="2" type="ORF">POSPLADRAFT_1050688</name>
</gene>
<dbReference type="Pfam" id="PF01936">
    <property type="entry name" value="NYN"/>
    <property type="match status" value="1"/>
</dbReference>